<gene>
    <name evidence="1" type="ORF">HY3_08690</name>
</gene>
<accession>A0A062U566</accession>
<evidence type="ECO:0000313" key="2">
    <source>
        <dbReference type="Proteomes" id="UP000249123"/>
    </source>
</evidence>
<dbReference type="AlphaFoldDB" id="A0A062U566"/>
<dbReference type="Proteomes" id="UP000249123">
    <property type="component" value="Unassembled WGS sequence"/>
</dbReference>
<dbReference type="OrthoDB" id="7619457at2"/>
<dbReference type="STRING" id="1280941.HY2_07165"/>
<dbReference type="RefSeq" id="WP_034823952.1">
    <property type="nucleotide sequence ID" value="NZ_AWFA01000002.1"/>
</dbReference>
<protein>
    <submittedName>
        <fullName evidence="1">Uncharacterized protein</fullName>
    </submittedName>
</protein>
<name>A0A062U566_9PROT</name>
<dbReference type="EMBL" id="AWFB01000005">
    <property type="protein sequence ID" value="RAN35366.1"/>
    <property type="molecule type" value="Genomic_DNA"/>
</dbReference>
<reference evidence="1 2" key="1">
    <citation type="submission" date="2013-04" db="EMBL/GenBank/DDBJ databases">
        <title>Hyphomonas sp. T24B3 Genome Sequencing.</title>
        <authorList>
            <person name="Lai Q."/>
            <person name="Shao Z."/>
        </authorList>
    </citation>
    <scope>NUCLEOTIDE SEQUENCE [LARGE SCALE GENOMIC DNA]</scope>
    <source>
        <strain evidence="1 2">T24B3</strain>
    </source>
</reference>
<evidence type="ECO:0000313" key="1">
    <source>
        <dbReference type="EMBL" id="RAN35366.1"/>
    </source>
</evidence>
<comment type="caution">
    <text evidence="1">The sequence shown here is derived from an EMBL/GenBank/DDBJ whole genome shotgun (WGS) entry which is preliminary data.</text>
</comment>
<organism evidence="1 2">
    <name type="scientific">Hyphomonas pacifica</name>
    <dbReference type="NCBI Taxonomy" id="1280941"/>
    <lineage>
        <taxon>Bacteria</taxon>
        <taxon>Pseudomonadati</taxon>
        <taxon>Pseudomonadota</taxon>
        <taxon>Alphaproteobacteria</taxon>
        <taxon>Hyphomonadales</taxon>
        <taxon>Hyphomonadaceae</taxon>
        <taxon>Hyphomonas</taxon>
    </lineage>
</organism>
<sequence length="107" mass="10974">MKYFVLSAALALSACAASSPRWSASTWNGLPDRTVAGGGYSFFAAPVEGQGFKLKFSVKTDGSFGVASAPNEDALLEAARAAAPEGCSLLAFERTPDGGAVADYDCD</sequence>
<dbReference type="PROSITE" id="PS51257">
    <property type="entry name" value="PROKAR_LIPOPROTEIN"/>
    <property type="match status" value="1"/>
</dbReference>
<keyword evidence="2" id="KW-1185">Reference proteome</keyword>
<proteinExistence type="predicted"/>